<reference evidence="1 2" key="1">
    <citation type="submission" date="2018-06" db="EMBL/GenBank/DDBJ databases">
        <title>Genome analysis of cellulolytic fungus Trichoderma lentiforme CFAM-422.</title>
        <authorList>
            <person name="Steindorff A.S."/>
            <person name="Formighieri E.F."/>
            <person name="Midorikawa G.E.O."/>
            <person name="Tamietti M.S."/>
            <person name="Ramos E.Z."/>
            <person name="Silva A.S."/>
            <person name="Bon E.P.S."/>
            <person name="Mendes T.D."/>
            <person name="Damaso M.C.T."/>
            <person name="Favaro L.C.L."/>
        </authorList>
    </citation>
    <scope>NUCLEOTIDE SEQUENCE [LARGE SCALE GENOMIC DNA]</scope>
    <source>
        <strain evidence="1 2">CFAM-422</strain>
    </source>
</reference>
<gene>
    <name evidence="1" type="ORF">CFAM422_000084</name>
</gene>
<accession>A0A9P5CIW1</accession>
<organism evidence="1 2">
    <name type="scientific">Trichoderma lentiforme</name>
    <dbReference type="NCBI Taxonomy" id="1567552"/>
    <lineage>
        <taxon>Eukaryota</taxon>
        <taxon>Fungi</taxon>
        <taxon>Dikarya</taxon>
        <taxon>Ascomycota</taxon>
        <taxon>Pezizomycotina</taxon>
        <taxon>Sordariomycetes</taxon>
        <taxon>Hypocreomycetidae</taxon>
        <taxon>Hypocreales</taxon>
        <taxon>Hypocreaceae</taxon>
        <taxon>Trichoderma</taxon>
    </lineage>
</organism>
<dbReference type="Proteomes" id="UP000801864">
    <property type="component" value="Unassembled WGS sequence"/>
</dbReference>
<keyword evidence="2" id="KW-1185">Reference proteome</keyword>
<proteinExistence type="predicted"/>
<protein>
    <submittedName>
        <fullName evidence="1">Uncharacterized protein</fullName>
    </submittedName>
</protein>
<evidence type="ECO:0000313" key="2">
    <source>
        <dbReference type="Proteomes" id="UP000801864"/>
    </source>
</evidence>
<name>A0A9P5CIW1_9HYPO</name>
<comment type="caution">
    <text evidence="1">The sequence shown here is derived from an EMBL/GenBank/DDBJ whole genome shotgun (WGS) entry which is preliminary data.</text>
</comment>
<evidence type="ECO:0000313" key="1">
    <source>
        <dbReference type="EMBL" id="KAF3076818.1"/>
    </source>
</evidence>
<dbReference type="EMBL" id="QLNT01000001">
    <property type="protein sequence ID" value="KAF3076818.1"/>
    <property type="molecule type" value="Genomic_DNA"/>
</dbReference>
<dbReference type="AlphaFoldDB" id="A0A9P5CIW1"/>
<sequence>MAEHGMQKFGQTIRGLFRLETPACEDAEISHRRKGLGREKDASLGRFLMPSCAAKITAGANPLGGYLLVTMDV</sequence>